<dbReference type="InParanoid" id="B6IG66"/>
<reference evidence="1 2" key="1">
    <citation type="journal article" date="2003" name="PLoS Biol.">
        <title>The genome sequence of Caenorhabditis briggsae: a platform for comparative genomics.</title>
        <authorList>
            <person name="Stein L.D."/>
            <person name="Bao Z."/>
            <person name="Blasiar D."/>
            <person name="Blumenthal T."/>
            <person name="Brent M.R."/>
            <person name="Chen N."/>
            <person name="Chinwalla A."/>
            <person name="Clarke L."/>
            <person name="Clee C."/>
            <person name="Coghlan A."/>
            <person name="Coulson A."/>
            <person name="D'Eustachio P."/>
            <person name="Fitch D.H."/>
            <person name="Fulton L.A."/>
            <person name="Fulton R.E."/>
            <person name="Griffiths-Jones S."/>
            <person name="Harris T.W."/>
            <person name="Hillier L.W."/>
            <person name="Kamath R."/>
            <person name="Kuwabara P.E."/>
            <person name="Mardis E.R."/>
            <person name="Marra M.A."/>
            <person name="Miner T.L."/>
            <person name="Minx P."/>
            <person name="Mullikin J.C."/>
            <person name="Plumb R.W."/>
            <person name="Rogers J."/>
            <person name="Schein J.E."/>
            <person name="Sohrmann M."/>
            <person name="Spieth J."/>
            <person name="Stajich J.E."/>
            <person name="Wei C."/>
            <person name="Willey D."/>
            <person name="Wilson R.K."/>
            <person name="Durbin R."/>
            <person name="Waterston R.H."/>
        </authorList>
    </citation>
    <scope>NUCLEOTIDE SEQUENCE [LARGE SCALE GENOMIC DNA]</scope>
    <source>
        <strain evidence="1 2">AF16</strain>
    </source>
</reference>
<evidence type="ECO:0000313" key="1">
    <source>
        <dbReference type="EMBL" id="CAR98896.1"/>
    </source>
</evidence>
<dbReference type="HOGENOM" id="CLU_2742336_0_0_1"/>
<dbReference type="Proteomes" id="UP000008549">
    <property type="component" value="Unassembled WGS sequence"/>
</dbReference>
<dbReference type="AlphaFoldDB" id="B6IG66"/>
<evidence type="ECO:0000313" key="2">
    <source>
        <dbReference type="Proteomes" id="UP000008549"/>
    </source>
</evidence>
<dbReference type="EMBL" id="HE601419">
    <property type="protein sequence ID" value="CAR98896.1"/>
    <property type="molecule type" value="Genomic_DNA"/>
</dbReference>
<dbReference type="CTD" id="68918788"/>
<sequence length="71" mass="8584">MCSHRWQVNGCVDDPVRSDYTRHETKRKTFCFILLHNFFFREAFFSNLERQKKNDEIRPFVADSLTLQVTL</sequence>
<dbReference type="RefSeq" id="XP_045098463.1">
    <property type="nucleotide sequence ID" value="XM_045238651.1"/>
</dbReference>
<gene>
    <name evidence="1 3" type="ORF">CBG27334</name>
    <name evidence="1" type="ORF">CBG_27334</name>
</gene>
<organism evidence="1 2">
    <name type="scientific">Caenorhabditis briggsae</name>
    <dbReference type="NCBI Taxonomy" id="6238"/>
    <lineage>
        <taxon>Eukaryota</taxon>
        <taxon>Metazoa</taxon>
        <taxon>Ecdysozoa</taxon>
        <taxon>Nematoda</taxon>
        <taxon>Chromadorea</taxon>
        <taxon>Rhabditida</taxon>
        <taxon>Rhabditina</taxon>
        <taxon>Rhabditomorpha</taxon>
        <taxon>Rhabditoidea</taxon>
        <taxon>Rhabditidae</taxon>
        <taxon>Peloderinae</taxon>
        <taxon>Caenorhabditis</taxon>
    </lineage>
</organism>
<dbReference type="WormBase" id="CBG27334a">
    <property type="protein sequence ID" value="CBP38075"/>
    <property type="gene ID" value="WBGene00088748"/>
</dbReference>
<protein>
    <submittedName>
        <fullName evidence="1">Protein CBG27334</fullName>
    </submittedName>
</protein>
<dbReference type="KEGG" id="cbr:CBG_27334"/>
<accession>B6IG66</accession>
<keyword evidence="2" id="KW-1185">Reference proteome</keyword>
<dbReference type="GeneID" id="68918788"/>
<proteinExistence type="predicted"/>
<evidence type="ECO:0000313" key="3">
    <source>
        <dbReference type="WormBase" id="CBG27334a"/>
    </source>
</evidence>
<name>B6IG66_CAEBR</name>
<reference evidence="1 2" key="2">
    <citation type="journal article" date="2011" name="PLoS Genet.">
        <title>Caenorhabditis briggsae recombinant inbred line genotypes reveal inter-strain incompatibility and the evolution of recombination.</title>
        <authorList>
            <person name="Ross J.A."/>
            <person name="Koboldt D.C."/>
            <person name="Staisch J.E."/>
            <person name="Chamberlin H.M."/>
            <person name="Gupta B.P."/>
            <person name="Miller R.D."/>
            <person name="Baird S.E."/>
            <person name="Haag E.S."/>
        </authorList>
    </citation>
    <scope>NUCLEOTIDE SEQUENCE [LARGE SCALE GENOMIC DNA]</scope>
    <source>
        <strain evidence="1 2">AF16</strain>
    </source>
</reference>